<keyword evidence="2" id="KW-1185">Reference proteome</keyword>
<evidence type="ECO:0000313" key="1">
    <source>
        <dbReference type="EMBL" id="RUO52657.1"/>
    </source>
</evidence>
<gene>
    <name evidence="1" type="ORF">CWI69_06365</name>
</gene>
<dbReference type="EMBL" id="PIPW01000002">
    <property type="protein sequence ID" value="RUO52657.1"/>
    <property type="molecule type" value="Genomic_DNA"/>
</dbReference>
<accession>A0A432XV99</accession>
<comment type="caution">
    <text evidence="1">The sequence shown here is derived from an EMBL/GenBank/DDBJ whole genome shotgun (WGS) entry which is preliminary data.</text>
</comment>
<dbReference type="AlphaFoldDB" id="A0A432XV99"/>
<dbReference type="OrthoDB" id="6402623at2"/>
<name>A0A432XV99_9GAMM</name>
<protein>
    <submittedName>
        <fullName evidence="1">Uncharacterized protein</fullName>
    </submittedName>
</protein>
<dbReference type="RefSeq" id="WP_126763022.1">
    <property type="nucleotide sequence ID" value="NZ_JBHLTZ010000012.1"/>
</dbReference>
<sequence length="73" mass="8245">MNNRINITIMSDVNYENLLAEILIDGHFIGLVTTEPDQPICFEIPDGELKFQSLDLDILQEALSAAKKELLQE</sequence>
<dbReference type="Proteomes" id="UP000287198">
    <property type="component" value="Unassembled WGS sequence"/>
</dbReference>
<evidence type="ECO:0000313" key="2">
    <source>
        <dbReference type="Proteomes" id="UP000287198"/>
    </source>
</evidence>
<organism evidence="1 2">
    <name type="scientific">Pseudidiomarina halophila</name>
    <dbReference type="NCBI Taxonomy" id="1449799"/>
    <lineage>
        <taxon>Bacteria</taxon>
        <taxon>Pseudomonadati</taxon>
        <taxon>Pseudomonadota</taxon>
        <taxon>Gammaproteobacteria</taxon>
        <taxon>Alteromonadales</taxon>
        <taxon>Idiomarinaceae</taxon>
        <taxon>Pseudidiomarina</taxon>
    </lineage>
</organism>
<reference evidence="2" key="1">
    <citation type="journal article" date="2018" name="Front. Microbiol.">
        <title>Genome-Based Analysis Reveals the Taxonomy and Diversity of the Family Idiomarinaceae.</title>
        <authorList>
            <person name="Liu Y."/>
            <person name="Lai Q."/>
            <person name="Shao Z."/>
        </authorList>
    </citation>
    <scope>NUCLEOTIDE SEQUENCE [LARGE SCALE GENOMIC DNA]</scope>
    <source>
        <strain evidence="2">BH195</strain>
    </source>
</reference>
<proteinExistence type="predicted"/>